<protein>
    <recommendedName>
        <fullName evidence="2">Autotransporter domain-containing protein</fullName>
    </recommendedName>
</protein>
<dbReference type="RefSeq" id="WP_183628169.1">
    <property type="nucleotide sequence ID" value="NZ_JACIDX010000019.1"/>
</dbReference>
<dbReference type="InterPro" id="IPR006626">
    <property type="entry name" value="PbH1"/>
</dbReference>
<proteinExistence type="predicted"/>
<evidence type="ECO:0000256" key="1">
    <source>
        <dbReference type="SAM" id="SignalP"/>
    </source>
</evidence>
<reference evidence="3 4" key="1">
    <citation type="submission" date="2020-08" db="EMBL/GenBank/DDBJ databases">
        <title>Genomic Encyclopedia of Type Strains, Phase IV (KMG-IV): sequencing the most valuable type-strain genomes for metagenomic binning, comparative biology and taxonomic classification.</title>
        <authorList>
            <person name="Goeker M."/>
        </authorList>
    </citation>
    <scope>NUCLEOTIDE SEQUENCE [LARGE SCALE GENOMIC DNA]</scope>
    <source>
        <strain evidence="3 4">DSM 27057</strain>
    </source>
</reference>
<evidence type="ECO:0000313" key="3">
    <source>
        <dbReference type="EMBL" id="MBB3957142.1"/>
    </source>
</evidence>
<name>A0A7W6CSR7_9SPHN</name>
<keyword evidence="4" id="KW-1185">Reference proteome</keyword>
<feature type="domain" description="Autotransporter" evidence="2">
    <location>
        <begin position="1579"/>
        <end position="1855"/>
    </location>
</feature>
<accession>A0A7W6CSR7</accession>
<keyword evidence="1" id="KW-0732">Signal</keyword>
<dbReference type="SMART" id="SM00710">
    <property type="entry name" value="PbH1"/>
    <property type="match status" value="6"/>
</dbReference>
<dbReference type="PROSITE" id="PS51208">
    <property type="entry name" value="AUTOTRANSPORTER"/>
    <property type="match status" value="1"/>
</dbReference>
<dbReference type="InterPro" id="IPR036709">
    <property type="entry name" value="Autotransporte_beta_dom_sf"/>
</dbReference>
<dbReference type="SMART" id="SM00869">
    <property type="entry name" value="Autotransporter"/>
    <property type="match status" value="1"/>
</dbReference>
<evidence type="ECO:0000259" key="2">
    <source>
        <dbReference type="PROSITE" id="PS51208"/>
    </source>
</evidence>
<dbReference type="InterPro" id="IPR005546">
    <property type="entry name" value="Autotransporte_beta"/>
</dbReference>
<evidence type="ECO:0000313" key="4">
    <source>
        <dbReference type="Proteomes" id="UP000548867"/>
    </source>
</evidence>
<feature type="chain" id="PRO_5030933182" description="Autotransporter domain-containing protein" evidence="1">
    <location>
        <begin position="27"/>
        <end position="1855"/>
    </location>
</feature>
<dbReference type="SUPFAM" id="SSF103515">
    <property type="entry name" value="Autotransporter"/>
    <property type="match status" value="1"/>
</dbReference>
<gene>
    <name evidence="3" type="ORF">GGR38_004116</name>
</gene>
<dbReference type="Proteomes" id="UP000548867">
    <property type="component" value="Unassembled WGS sequence"/>
</dbReference>
<dbReference type="EMBL" id="JACIDX010000019">
    <property type="protein sequence ID" value="MBB3957142.1"/>
    <property type="molecule type" value="Genomic_DNA"/>
</dbReference>
<organism evidence="3 4">
    <name type="scientific">Novosphingobium sediminicola</name>
    <dbReference type="NCBI Taxonomy" id="563162"/>
    <lineage>
        <taxon>Bacteria</taxon>
        <taxon>Pseudomonadati</taxon>
        <taxon>Pseudomonadota</taxon>
        <taxon>Alphaproteobacteria</taxon>
        <taxon>Sphingomonadales</taxon>
        <taxon>Sphingomonadaceae</taxon>
        <taxon>Novosphingobium</taxon>
    </lineage>
</organism>
<sequence length="1855" mass="181797">MVEKKLNRHRSLVTRFVVQASTLALAASIPSHAFAQCSPDPTLANTAVTCSGTDANGITITTSFSPLTVNAGATVSGSGGDAITVNIPASTSYYQRSANIKVNGSVAAVGGAGIAIQSGSLGSSSYDFYGTNALVTVTEGASISGANGITLGQSAGNPYSSVTVSLDNAGTISGTGGVALLTLDGYSSFPSIINRATGTIGAIKATAYINNAGIIDGGSLSAIAPGLGSALNYGSITNSGKITSAGAAGTILNYSGTITNSGVITNTGGGAAVDGASLSVNNLAGGSISSGGASVIGGSAASVNLTNSGNITNTGTGAAVALSAGSLFVTNNAGATISAGAGSNALSVSGQLSLVNAGTITGNVVGGSASSTYFYNSYVDSTSGILNGNLTLGYGNDTLVATLRNGSLYTGISGTVDGGAGINTLTLRTAGDATLTSALTLPTNFSQIEFAPGAGTTLTLTAAPASGFTFGGAGTLYNKADITGTGQIVGQGYNSGGTFRNSGSITTVNSSSDAVINLASASISNSGNITASGLGVVLSNGNGFANSGSITAGNTAASVYLNGNNFSNSGTIRSTSGTGLSLMFSCTCNSGTNSGTISGGSTGIFLNDGKLINSGTISSSGTGVLLNSYGTIDNRAGGVISGGSSAISTAYYATFLANVYNAGVINGNVNLSNGLNYSFGSGNTYVASAGGILNGNLTLGYGDTLVTTVSGSGTSGYAGINGAVYANNSVLRYDVTSDSSSTLTSRAGFSTIGYQVAGGATLTLGTSSTYGSTLTLAGQGSVVFNGSVSTIDSPALTTGSAIITAGDYTPTALTITNNGTLAASRTSYSNAGGTVLLPAVYGSSGFTGSGFINNGTVSFTDSSSSAGAYAAVSAQTVVNNGTISAVGGYGVAATTLTNTGRITAAGYAVLANSSKITNSGTIVSASRAAIVTQGYYGSSDNVTNLAGGTITGVGTAIQLIGGTVSNAGTINGSVDLGYSPYGYTSYASGTYIAGGGTLNGNLTFGGGDDYLVETGSGFGVTGTIDGGQGTNWLGHQRSGTAAVTLGGLLPTTFSSEFTVASGLTSRVTLSGPANFAGNIFVGGDGTIVNQLATTGNVYGLSYAGSYTPYAGTEMAGFVNRAAIGAVALNTGGFDNASTIGSTGLGGPAVALSTAKGFSFSNSGTIINNSASPAIYLSGTAATGSTISNSGTITGGMSLSMTAAADASVSIANSGTINGFTQTGYYYIPQPPYYISTSTTYSLLAFANGAKSLNLNNSGTMKGDITLSGSDVSLVNTGSIIGNIATGSGNDRIALNGAFAGAVNGGTGTNTLSINAGSQSAPVAFSSISNIAALTQGGGFATVSGTAILGSAALTGGRLVGLAGSTISASSITVGSGATFGSAGIVNGNIAVSGILSPGASPGTMTVNGNVTLNSGSTSLFEIAPTAQDKLVINGKLVIASGSTLQIAASTPVKVGSTLNLISASGGVTGSFDAVTGLPGVVRTQANGDLGLLVQFANSGSFTPQVQRAITYVNNAMAANSAPAALFPALAALQDGNGAPITSAFARVTPEPYADALQIGAETALSLAATSRTLGLGEDRGPHHFFSFGQTLGSLRQFAGNDYQGINRATINGYGVLGGVGLAGEGYALSTYVGWVDQSQSVAAIGASTNAHGAVAGFALRFSDRATTVTLAANFDAARAVSRRNVPDAGQVTASYDLPTVSFDGSISHAFSLSQSWLLRPHMGVTWVTTRHGAIVEGSGHPFALSVDAAKRKQRFVDAGVGFETAAEAAGPWRRFLTLGLRYRPKNDPIAATATFAGSGTGLVAYGVERDRVSATAAVGAEYRLKGGAVLFFNAAGELGETAKRESVSGGIRWLL</sequence>
<feature type="signal peptide" evidence="1">
    <location>
        <begin position="1"/>
        <end position="26"/>
    </location>
</feature>
<comment type="caution">
    <text evidence="3">The sequence shown here is derived from an EMBL/GenBank/DDBJ whole genome shotgun (WGS) entry which is preliminary data.</text>
</comment>